<comment type="caution">
    <text evidence="2">The sequence shown here is derived from an EMBL/GenBank/DDBJ whole genome shotgun (WGS) entry which is preliminary data.</text>
</comment>
<dbReference type="GO" id="GO:0016671">
    <property type="term" value="F:oxidoreductase activity, acting on a sulfur group of donors, disulfide as acceptor"/>
    <property type="evidence" value="ECO:0007669"/>
    <property type="project" value="TreeGrafter"/>
</dbReference>
<dbReference type="Proteomes" id="UP001367508">
    <property type="component" value="Unassembled WGS sequence"/>
</dbReference>
<name>A0AAN9MYF5_CANGL</name>
<accession>A0AAN9MYF5</accession>
<gene>
    <name evidence="2" type="ORF">VNO77_01886</name>
</gene>
<reference evidence="2 3" key="1">
    <citation type="submission" date="2024-01" db="EMBL/GenBank/DDBJ databases">
        <title>The genomes of 5 underutilized Papilionoideae crops provide insights into root nodulation and disease resistanc.</title>
        <authorList>
            <person name="Jiang F."/>
        </authorList>
    </citation>
    <scope>NUCLEOTIDE SEQUENCE [LARGE SCALE GENOMIC DNA]</scope>
    <source>
        <strain evidence="2">LVBAO_FW01</strain>
        <tissue evidence="2">Leaves</tissue>
    </source>
</reference>
<protein>
    <submittedName>
        <fullName evidence="2">Uncharacterized protein</fullName>
    </submittedName>
</protein>
<evidence type="ECO:0000313" key="2">
    <source>
        <dbReference type="EMBL" id="KAK7359918.1"/>
    </source>
</evidence>
<dbReference type="InterPro" id="IPR044241">
    <property type="entry name" value="TxlA/HCF164"/>
</dbReference>
<organism evidence="2 3">
    <name type="scientific">Canavalia gladiata</name>
    <name type="common">Sword bean</name>
    <name type="synonym">Dolichos gladiatus</name>
    <dbReference type="NCBI Taxonomy" id="3824"/>
    <lineage>
        <taxon>Eukaryota</taxon>
        <taxon>Viridiplantae</taxon>
        <taxon>Streptophyta</taxon>
        <taxon>Embryophyta</taxon>
        <taxon>Tracheophyta</taxon>
        <taxon>Spermatophyta</taxon>
        <taxon>Magnoliopsida</taxon>
        <taxon>eudicotyledons</taxon>
        <taxon>Gunneridae</taxon>
        <taxon>Pentapetalae</taxon>
        <taxon>rosids</taxon>
        <taxon>fabids</taxon>
        <taxon>Fabales</taxon>
        <taxon>Fabaceae</taxon>
        <taxon>Papilionoideae</taxon>
        <taxon>50 kb inversion clade</taxon>
        <taxon>NPAAA clade</taxon>
        <taxon>indigoferoid/millettioid clade</taxon>
        <taxon>Phaseoleae</taxon>
        <taxon>Canavalia</taxon>
    </lineage>
</organism>
<evidence type="ECO:0000313" key="3">
    <source>
        <dbReference type="Proteomes" id="UP001367508"/>
    </source>
</evidence>
<proteinExistence type="predicted"/>
<dbReference type="GO" id="GO:0009535">
    <property type="term" value="C:chloroplast thylakoid membrane"/>
    <property type="evidence" value="ECO:0007669"/>
    <property type="project" value="TreeGrafter"/>
</dbReference>
<feature type="compositionally biased region" description="Polar residues" evidence="1">
    <location>
        <begin position="42"/>
        <end position="69"/>
    </location>
</feature>
<dbReference type="EMBL" id="JAYMYQ010000001">
    <property type="protein sequence ID" value="KAK7359918.1"/>
    <property type="molecule type" value="Genomic_DNA"/>
</dbReference>
<dbReference type="GO" id="GO:0010190">
    <property type="term" value="P:cytochrome b6f complex assembly"/>
    <property type="evidence" value="ECO:0007669"/>
    <property type="project" value="TreeGrafter"/>
</dbReference>
<keyword evidence="3" id="KW-1185">Reference proteome</keyword>
<dbReference type="PANTHER" id="PTHR47353">
    <property type="entry name" value="THIOREDOXIN-LIKE PROTEIN HCF164, CHLOROPLASTIC"/>
    <property type="match status" value="1"/>
</dbReference>
<sequence length="135" mass="14938">MPRFSLNLHTFPPCLQIPQPLHIIANPLQRPKPHKINTLACQTKPNLDDSSATEKSVSELSSMKGTSSPKGAPPKFPSKDIKKKIATVSFLAALGLFLYTRFNFGVSFRDHCAIALPYEEALPNGKPTVVEFYED</sequence>
<evidence type="ECO:0000256" key="1">
    <source>
        <dbReference type="SAM" id="MobiDB-lite"/>
    </source>
</evidence>
<dbReference type="AlphaFoldDB" id="A0AAN9MYF5"/>
<dbReference type="PANTHER" id="PTHR47353:SF1">
    <property type="entry name" value="THIOREDOXIN-LIKE PROTEIN HCF164, CHLOROPLASTIC"/>
    <property type="match status" value="1"/>
</dbReference>
<feature type="region of interest" description="Disordered" evidence="1">
    <location>
        <begin position="42"/>
        <end position="76"/>
    </location>
</feature>